<evidence type="ECO:0000313" key="12">
    <source>
        <dbReference type="Proteomes" id="UP000886724"/>
    </source>
</evidence>
<organism evidence="11 12">
    <name type="scientific">Candidatus Erysipelatoclostridium merdavium</name>
    <dbReference type="NCBI Taxonomy" id="2838566"/>
    <lineage>
        <taxon>Bacteria</taxon>
        <taxon>Bacillati</taxon>
        <taxon>Bacillota</taxon>
        <taxon>Erysipelotrichia</taxon>
        <taxon>Erysipelotrichales</taxon>
        <taxon>Erysipelotrichales incertae sedis</taxon>
    </lineage>
</organism>
<evidence type="ECO:0000256" key="3">
    <source>
        <dbReference type="ARBA" id="ARBA00022448"/>
    </source>
</evidence>
<keyword evidence="7 10" id="KW-0406">Ion transport</keyword>
<dbReference type="NCBIfam" id="TIGR00220">
    <property type="entry name" value="mscL"/>
    <property type="match status" value="1"/>
</dbReference>
<protein>
    <recommendedName>
        <fullName evidence="10">Large-conductance mechanosensitive channel</fullName>
    </recommendedName>
</protein>
<dbReference type="PRINTS" id="PR01264">
    <property type="entry name" value="MECHCHANNEL"/>
</dbReference>
<evidence type="ECO:0000256" key="5">
    <source>
        <dbReference type="ARBA" id="ARBA00022692"/>
    </source>
</evidence>
<name>A0A9D2BMZ3_9FIRM</name>
<comment type="function">
    <text evidence="10">Channel that opens in response to stretch forces in the membrane lipid bilayer. May participate in the regulation of osmotic pressure changes within the cell.</text>
</comment>
<dbReference type="PANTHER" id="PTHR30266:SF2">
    <property type="entry name" value="LARGE-CONDUCTANCE MECHANOSENSITIVE CHANNEL"/>
    <property type="match status" value="1"/>
</dbReference>
<evidence type="ECO:0000256" key="7">
    <source>
        <dbReference type="ARBA" id="ARBA00023065"/>
    </source>
</evidence>
<dbReference type="InterPro" id="IPR019823">
    <property type="entry name" value="Mechanosensitive_channel_CS"/>
</dbReference>
<evidence type="ECO:0000256" key="6">
    <source>
        <dbReference type="ARBA" id="ARBA00022989"/>
    </source>
</evidence>
<comment type="subunit">
    <text evidence="10">Homopentamer.</text>
</comment>
<comment type="caution">
    <text evidence="11">The sequence shown here is derived from an EMBL/GenBank/DDBJ whole genome shotgun (WGS) entry which is preliminary data.</text>
</comment>
<dbReference type="PANTHER" id="PTHR30266">
    <property type="entry name" value="MECHANOSENSITIVE CHANNEL MSCL"/>
    <property type="match status" value="1"/>
</dbReference>
<keyword evidence="5 10" id="KW-0812">Transmembrane</keyword>
<dbReference type="EMBL" id="DXET01000270">
    <property type="protein sequence ID" value="HIX82690.1"/>
    <property type="molecule type" value="Genomic_DNA"/>
</dbReference>
<dbReference type="GO" id="GO:0005886">
    <property type="term" value="C:plasma membrane"/>
    <property type="evidence" value="ECO:0007669"/>
    <property type="project" value="UniProtKB-SubCell"/>
</dbReference>
<evidence type="ECO:0000256" key="9">
    <source>
        <dbReference type="ARBA" id="ARBA00023303"/>
    </source>
</evidence>
<feature type="transmembrane region" description="Helical" evidence="10">
    <location>
        <begin position="73"/>
        <end position="100"/>
    </location>
</feature>
<keyword evidence="6 10" id="KW-1133">Transmembrane helix</keyword>
<feature type="transmembrane region" description="Helical" evidence="10">
    <location>
        <begin position="21"/>
        <end position="41"/>
    </location>
</feature>
<evidence type="ECO:0000256" key="2">
    <source>
        <dbReference type="ARBA" id="ARBA00007254"/>
    </source>
</evidence>
<dbReference type="Proteomes" id="UP000886724">
    <property type="component" value="Unassembled WGS sequence"/>
</dbReference>
<dbReference type="AlphaFoldDB" id="A0A9D2BMZ3"/>
<evidence type="ECO:0000256" key="8">
    <source>
        <dbReference type="ARBA" id="ARBA00023136"/>
    </source>
</evidence>
<gene>
    <name evidence="10 11" type="primary">mscL</name>
    <name evidence="11" type="ORF">H9980_12085</name>
</gene>
<dbReference type="InterPro" id="IPR037673">
    <property type="entry name" value="MSC/AndL"/>
</dbReference>
<dbReference type="HAMAP" id="MF_00115">
    <property type="entry name" value="MscL"/>
    <property type="match status" value="1"/>
</dbReference>
<evidence type="ECO:0000256" key="1">
    <source>
        <dbReference type="ARBA" id="ARBA00004651"/>
    </source>
</evidence>
<proteinExistence type="inferred from homology"/>
<keyword evidence="9 10" id="KW-0407">Ion channel</keyword>
<accession>A0A9D2BMZ3</accession>
<dbReference type="Gene3D" id="1.10.1200.120">
    <property type="entry name" value="Large-conductance mechanosensitive channel, MscL, domain 1"/>
    <property type="match status" value="1"/>
</dbReference>
<reference evidence="11" key="1">
    <citation type="journal article" date="2021" name="PeerJ">
        <title>Extensive microbial diversity within the chicken gut microbiome revealed by metagenomics and culture.</title>
        <authorList>
            <person name="Gilroy R."/>
            <person name="Ravi A."/>
            <person name="Getino M."/>
            <person name="Pursley I."/>
            <person name="Horton D.L."/>
            <person name="Alikhan N.F."/>
            <person name="Baker D."/>
            <person name="Gharbi K."/>
            <person name="Hall N."/>
            <person name="Watson M."/>
            <person name="Adriaenssens E.M."/>
            <person name="Foster-Nyarko E."/>
            <person name="Jarju S."/>
            <person name="Secka A."/>
            <person name="Antonio M."/>
            <person name="Oren A."/>
            <person name="Chaudhuri R.R."/>
            <person name="La Ragione R."/>
            <person name="Hildebrand F."/>
            <person name="Pallen M.J."/>
        </authorList>
    </citation>
    <scope>NUCLEOTIDE SEQUENCE</scope>
    <source>
        <strain evidence="11">ChiGjej1B1-14440</strain>
    </source>
</reference>
<dbReference type="InterPro" id="IPR001185">
    <property type="entry name" value="MS_channel"/>
</dbReference>
<evidence type="ECO:0000256" key="4">
    <source>
        <dbReference type="ARBA" id="ARBA00022475"/>
    </source>
</evidence>
<comment type="similarity">
    <text evidence="2 10">Belongs to the MscL family.</text>
</comment>
<dbReference type="GO" id="GO:0008381">
    <property type="term" value="F:mechanosensitive monoatomic ion channel activity"/>
    <property type="evidence" value="ECO:0007669"/>
    <property type="project" value="UniProtKB-UniRule"/>
</dbReference>
<keyword evidence="3 10" id="KW-0813">Transport</keyword>
<reference evidence="11" key="2">
    <citation type="submission" date="2021-04" db="EMBL/GenBank/DDBJ databases">
        <authorList>
            <person name="Gilroy R."/>
        </authorList>
    </citation>
    <scope>NUCLEOTIDE SEQUENCE</scope>
    <source>
        <strain evidence="11">ChiGjej1B1-14440</strain>
    </source>
</reference>
<keyword evidence="8 10" id="KW-0472">Membrane</keyword>
<dbReference type="PROSITE" id="PS01327">
    <property type="entry name" value="MSCL"/>
    <property type="match status" value="1"/>
</dbReference>
<evidence type="ECO:0000256" key="10">
    <source>
        <dbReference type="HAMAP-Rule" id="MF_00115"/>
    </source>
</evidence>
<keyword evidence="4 10" id="KW-1003">Cell membrane</keyword>
<sequence>MMKRGKNLIEEFKKFITRGNVIDMAVGVIIGGSFTTIVTSLNNDIITPILGIFGGVDFSNLKLVLGSDKNAPVLAYGSFITAVINFLIVAFILFALIKLVNSINESIKAKIGEENKAEAKVKICPFCKEEINIEASRCPHCTSVIDE</sequence>
<dbReference type="InterPro" id="IPR036019">
    <property type="entry name" value="MscL_channel"/>
</dbReference>
<dbReference type="Pfam" id="PF01741">
    <property type="entry name" value="MscL"/>
    <property type="match status" value="1"/>
</dbReference>
<evidence type="ECO:0000313" key="11">
    <source>
        <dbReference type="EMBL" id="HIX82690.1"/>
    </source>
</evidence>
<dbReference type="SUPFAM" id="SSF81330">
    <property type="entry name" value="Gated mechanosensitive channel"/>
    <property type="match status" value="1"/>
</dbReference>
<comment type="subcellular location">
    <subcellularLocation>
        <location evidence="1 10">Cell membrane</location>
        <topology evidence="1 10">Multi-pass membrane protein</topology>
    </subcellularLocation>
</comment>